<dbReference type="AlphaFoldDB" id="A0AAW4W670"/>
<evidence type="ECO:0000313" key="3">
    <source>
        <dbReference type="Proteomes" id="UP001298753"/>
    </source>
</evidence>
<reference evidence="2 3" key="1">
    <citation type="submission" date="2021-10" db="EMBL/GenBank/DDBJ databases">
        <title>Anaerobic single-cell dispensing facilitates the cultivation of human gut bacteria.</title>
        <authorList>
            <person name="Afrizal A."/>
        </authorList>
    </citation>
    <scope>NUCLEOTIDE SEQUENCE [LARGE SCALE GENOMIC DNA]</scope>
    <source>
        <strain evidence="2 3">CLA-AA-H270</strain>
    </source>
</reference>
<protein>
    <submittedName>
        <fullName evidence="2">Uncharacterized protein</fullName>
    </submittedName>
</protein>
<dbReference type="Proteomes" id="UP001298753">
    <property type="component" value="Unassembled WGS sequence"/>
</dbReference>
<organism evidence="2 3">
    <name type="scientific">Agathobaculum butyriciproducens</name>
    <dbReference type="NCBI Taxonomy" id="1628085"/>
    <lineage>
        <taxon>Bacteria</taxon>
        <taxon>Bacillati</taxon>
        <taxon>Bacillota</taxon>
        <taxon>Clostridia</taxon>
        <taxon>Eubacteriales</taxon>
        <taxon>Butyricicoccaceae</taxon>
        <taxon>Agathobaculum</taxon>
    </lineage>
</organism>
<evidence type="ECO:0000256" key="1">
    <source>
        <dbReference type="SAM" id="SignalP"/>
    </source>
</evidence>
<feature type="signal peptide" evidence="1">
    <location>
        <begin position="1"/>
        <end position="21"/>
    </location>
</feature>
<evidence type="ECO:0000313" key="2">
    <source>
        <dbReference type="EMBL" id="MCC2176610.1"/>
    </source>
</evidence>
<sequence>MKKRLLSAVLALVLCAYPAMAANFGTLTISSDREVIDDSVLYELAEADEPSTLTLRTPDGETGSLTFDGTEYHLQPCGQTDEFTYSVLFSADSENAYGLPYTEWFMADSDIGQHIFDPVTEWDARHICSVPRWRDCGTLRLTGQNKLKPPYALLTRFFAIHRDRNAAISLEMQPALGQPLFLAYHNGTYTLTETDPNRFIRTEWTQLVPLPTNDLHTLSLTLINASGEQRPLFTFENPAAYLTLPSIV</sequence>
<dbReference type="GeneID" id="98659726"/>
<dbReference type="RefSeq" id="WP_227600484.1">
    <property type="nucleotide sequence ID" value="NZ_JAJEPX010000012.1"/>
</dbReference>
<proteinExistence type="predicted"/>
<keyword evidence="3" id="KW-1185">Reference proteome</keyword>
<gene>
    <name evidence="2" type="ORF">LKD22_05655</name>
</gene>
<accession>A0AAW4W670</accession>
<dbReference type="EMBL" id="JAJEPX010000012">
    <property type="protein sequence ID" value="MCC2176610.1"/>
    <property type="molecule type" value="Genomic_DNA"/>
</dbReference>
<comment type="caution">
    <text evidence="2">The sequence shown here is derived from an EMBL/GenBank/DDBJ whole genome shotgun (WGS) entry which is preliminary data.</text>
</comment>
<name>A0AAW4W670_9FIRM</name>
<feature type="chain" id="PRO_5043352406" evidence="1">
    <location>
        <begin position="22"/>
        <end position="248"/>
    </location>
</feature>
<keyword evidence="1" id="KW-0732">Signal</keyword>